<dbReference type="PROSITE" id="PS51597">
    <property type="entry name" value="SAM_HNMT"/>
    <property type="match status" value="1"/>
</dbReference>
<dbReference type="SUPFAM" id="SSF53335">
    <property type="entry name" value="S-adenosyl-L-methionine-dependent methyltransferases"/>
    <property type="match status" value="1"/>
</dbReference>
<dbReference type="Gene3D" id="3.40.50.150">
    <property type="entry name" value="Vaccinia Virus protein VP39"/>
    <property type="match status" value="1"/>
</dbReference>
<feature type="compositionally biased region" description="Polar residues" evidence="5">
    <location>
        <begin position="85"/>
        <end position="100"/>
    </location>
</feature>
<dbReference type="Ensembl" id="ENSAZOT00000021997.1">
    <property type="protein sequence ID" value="ENSAZOP00000020474.1"/>
    <property type="gene ID" value="ENSAZOG00000013274.1"/>
</dbReference>
<evidence type="ECO:0000256" key="4">
    <source>
        <dbReference type="ARBA" id="ARBA00022691"/>
    </source>
</evidence>
<keyword evidence="3" id="KW-0808">Transferase</keyword>
<dbReference type="AlphaFoldDB" id="A0A8B9V886"/>
<dbReference type="CDD" id="cd02440">
    <property type="entry name" value="AdoMet_MTases"/>
    <property type="match status" value="1"/>
</dbReference>
<evidence type="ECO:0000256" key="3">
    <source>
        <dbReference type="ARBA" id="ARBA00022679"/>
    </source>
</evidence>
<keyword evidence="4" id="KW-0949">S-adenosyl-L-methionine</keyword>
<evidence type="ECO:0000256" key="2">
    <source>
        <dbReference type="ARBA" id="ARBA00022603"/>
    </source>
</evidence>
<name>A0A8B9V886_9AVES</name>
<dbReference type="GO" id="GO:0032259">
    <property type="term" value="P:methylation"/>
    <property type="evidence" value="ECO:0007669"/>
    <property type="project" value="UniProtKB-KW"/>
</dbReference>
<evidence type="ECO:0000313" key="6">
    <source>
        <dbReference type="Ensembl" id="ENSAZOP00000020474.1"/>
    </source>
</evidence>
<reference evidence="6" key="2">
    <citation type="submission" date="2025-09" db="UniProtKB">
        <authorList>
            <consortium name="Ensembl"/>
        </authorList>
    </citation>
    <scope>IDENTIFICATION</scope>
</reference>
<evidence type="ECO:0000313" key="7">
    <source>
        <dbReference type="Proteomes" id="UP000694549"/>
    </source>
</evidence>
<feature type="region of interest" description="Disordered" evidence="5">
    <location>
        <begin position="76"/>
        <end position="100"/>
    </location>
</feature>
<proteinExistence type="predicted"/>
<evidence type="ECO:0000256" key="1">
    <source>
        <dbReference type="ARBA" id="ARBA00011245"/>
    </source>
</evidence>
<dbReference type="InterPro" id="IPR016673">
    <property type="entry name" value="HHMT-like"/>
</dbReference>
<reference evidence="6" key="1">
    <citation type="submission" date="2025-08" db="UniProtKB">
        <authorList>
            <consortium name="Ensembl"/>
        </authorList>
    </citation>
    <scope>IDENTIFICATION</scope>
</reference>
<sequence>MNAQGKKVQLVTWDKPHSRIPPLPAASAATSWRSDPKGDLLLAGGGTGGTTGLSARHVPNAQGTVPRELLNQAPPHTGLLWRTNRPPTVNSLPKSGMASSMRSLMSDPSRYLRSFRVFLAKSTEHQCMQEFVERQLPGVLASIGHGKPAINILSVGGGAGEIDLQILSAVQARYPGVTINNEVVEPSAEQILKYKERVAATSNLENVKFTWHKETAYEYESRMNAEKNSKKWDFIHMIQMLYYVKDVPATIQYFHSLLEAQAKLLIIVVSENSGWETLWKKYGSSLPLDDLCTYVSSADIKRMLDSAGLKYQLHELPSDMDITCCFTEGDEDGELLLDFLTETLDFSKTAPPELKHQITEELKKPGCSEKRNGKVLFNNNLSAIVIEP</sequence>
<dbReference type="GO" id="GO:0008170">
    <property type="term" value="F:N-methyltransferase activity"/>
    <property type="evidence" value="ECO:0007669"/>
    <property type="project" value="InterPro"/>
</dbReference>
<comment type="subunit">
    <text evidence="1">Monomer.</text>
</comment>
<accession>A0A8B9V886</accession>
<keyword evidence="2" id="KW-0489">Methyltransferase</keyword>
<dbReference type="InterPro" id="IPR029063">
    <property type="entry name" value="SAM-dependent_MTases_sf"/>
</dbReference>
<protein>
    <recommendedName>
        <fullName evidence="8">Histamine N-methyltransferase</fullName>
    </recommendedName>
</protein>
<evidence type="ECO:0000256" key="5">
    <source>
        <dbReference type="SAM" id="MobiDB-lite"/>
    </source>
</evidence>
<dbReference type="Proteomes" id="UP000694549">
    <property type="component" value="Unplaced"/>
</dbReference>
<dbReference type="Pfam" id="PF13489">
    <property type="entry name" value="Methyltransf_23"/>
    <property type="match status" value="1"/>
</dbReference>
<keyword evidence="7" id="KW-1185">Reference proteome</keyword>
<organism evidence="6 7">
    <name type="scientific">Anas zonorhyncha</name>
    <name type="common">Eastern spot-billed duck</name>
    <dbReference type="NCBI Taxonomy" id="75864"/>
    <lineage>
        <taxon>Eukaryota</taxon>
        <taxon>Metazoa</taxon>
        <taxon>Chordata</taxon>
        <taxon>Craniata</taxon>
        <taxon>Vertebrata</taxon>
        <taxon>Euteleostomi</taxon>
        <taxon>Archelosauria</taxon>
        <taxon>Archosauria</taxon>
        <taxon>Dinosauria</taxon>
        <taxon>Saurischia</taxon>
        <taxon>Theropoda</taxon>
        <taxon>Coelurosauria</taxon>
        <taxon>Aves</taxon>
        <taxon>Neognathae</taxon>
        <taxon>Galloanserae</taxon>
        <taxon>Anseriformes</taxon>
        <taxon>Anatidae</taxon>
        <taxon>Anatinae</taxon>
        <taxon>Anas</taxon>
    </lineage>
</organism>
<dbReference type="FunFam" id="3.40.50.150:FF:000118">
    <property type="entry name" value="Histamine N-methyltransferase"/>
    <property type="match status" value="1"/>
</dbReference>
<evidence type="ECO:0008006" key="8">
    <source>
        <dbReference type="Google" id="ProtNLM"/>
    </source>
</evidence>